<keyword evidence="2" id="KW-0489">Methyltransferase</keyword>
<accession>A0ABP6VEW7</accession>
<evidence type="ECO:0000259" key="1">
    <source>
        <dbReference type="Pfam" id="PF08241"/>
    </source>
</evidence>
<reference evidence="3" key="1">
    <citation type="journal article" date="2019" name="Int. J. Syst. Evol. Microbiol.">
        <title>The Global Catalogue of Microorganisms (GCM) 10K type strain sequencing project: providing services to taxonomists for standard genome sequencing and annotation.</title>
        <authorList>
            <consortium name="The Broad Institute Genomics Platform"/>
            <consortium name="The Broad Institute Genome Sequencing Center for Infectious Disease"/>
            <person name="Wu L."/>
            <person name="Ma J."/>
        </authorList>
    </citation>
    <scope>NUCLEOTIDE SEQUENCE [LARGE SCALE GENOMIC DNA]</scope>
    <source>
        <strain evidence="3">JCM 17460</strain>
    </source>
</reference>
<dbReference type="PANTHER" id="PTHR45036:SF1">
    <property type="entry name" value="METHYLTRANSFERASE LIKE 7A"/>
    <property type="match status" value="1"/>
</dbReference>
<protein>
    <submittedName>
        <fullName evidence="2">Class I SAM-dependent methyltransferase</fullName>
    </submittedName>
</protein>
<dbReference type="CDD" id="cd02440">
    <property type="entry name" value="AdoMet_MTases"/>
    <property type="match status" value="1"/>
</dbReference>
<dbReference type="GO" id="GO:0008168">
    <property type="term" value="F:methyltransferase activity"/>
    <property type="evidence" value="ECO:0007669"/>
    <property type="project" value="UniProtKB-KW"/>
</dbReference>
<evidence type="ECO:0000313" key="2">
    <source>
        <dbReference type="EMBL" id="GAA3532284.1"/>
    </source>
</evidence>
<sequence>MTDGPGTRRQRFFARWYPDLMQRSEDAGQAAIRARHLARAHGRVLDLGTGNGFSVPHYAAAVTELVMVEPNPGLRKQLQRRTADVRARAWQIRDADAYALPFEDASFDTVSASLVFCSLDRPEAALAELARVTKPGGSFLFHEHVRGTGLLRVLHEVVTPLQVRIADGCRPNRDFLGLLGRSPFDLAEVEHLRMPGPPARVAPMVVGVAVRGAERL</sequence>
<evidence type="ECO:0000313" key="3">
    <source>
        <dbReference type="Proteomes" id="UP001500301"/>
    </source>
</evidence>
<organism evidence="2 3">
    <name type="scientific">Nocardioides daeguensis</name>
    <dbReference type="NCBI Taxonomy" id="908359"/>
    <lineage>
        <taxon>Bacteria</taxon>
        <taxon>Bacillati</taxon>
        <taxon>Actinomycetota</taxon>
        <taxon>Actinomycetes</taxon>
        <taxon>Propionibacteriales</taxon>
        <taxon>Nocardioidaceae</taxon>
        <taxon>Nocardioides</taxon>
    </lineage>
</organism>
<dbReference type="EMBL" id="BAABBB010000009">
    <property type="protein sequence ID" value="GAA3532284.1"/>
    <property type="molecule type" value="Genomic_DNA"/>
</dbReference>
<dbReference type="InterPro" id="IPR052356">
    <property type="entry name" value="Thiol_S-MT"/>
</dbReference>
<gene>
    <name evidence="2" type="ORF">GCM10022263_21040</name>
</gene>
<comment type="caution">
    <text evidence="2">The sequence shown here is derived from an EMBL/GenBank/DDBJ whole genome shotgun (WGS) entry which is preliminary data.</text>
</comment>
<dbReference type="InterPro" id="IPR013216">
    <property type="entry name" value="Methyltransf_11"/>
</dbReference>
<dbReference type="GO" id="GO:0032259">
    <property type="term" value="P:methylation"/>
    <property type="evidence" value="ECO:0007669"/>
    <property type="project" value="UniProtKB-KW"/>
</dbReference>
<keyword evidence="3" id="KW-1185">Reference proteome</keyword>
<feature type="domain" description="Methyltransferase type 11" evidence="1">
    <location>
        <begin position="45"/>
        <end position="141"/>
    </location>
</feature>
<name>A0ABP6VEW7_9ACTN</name>
<proteinExistence type="predicted"/>
<dbReference type="Proteomes" id="UP001500301">
    <property type="component" value="Unassembled WGS sequence"/>
</dbReference>
<keyword evidence="2" id="KW-0808">Transferase</keyword>
<dbReference type="PANTHER" id="PTHR45036">
    <property type="entry name" value="METHYLTRANSFERASE LIKE 7B"/>
    <property type="match status" value="1"/>
</dbReference>
<dbReference type="RefSeq" id="WP_218236156.1">
    <property type="nucleotide sequence ID" value="NZ_BAABBB010000009.1"/>
</dbReference>
<dbReference type="Pfam" id="PF08241">
    <property type="entry name" value="Methyltransf_11"/>
    <property type="match status" value="1"/>
</dbReference>